<dbReference type="InterPro" id="IPR005900">
    <property type="entry name" value="6-phosphogluconolactonase_DevB"/>
</dbReference>
<protein>
    <recommendedName>
        <fullName evidence="6 7">6-phosphogluconolactonase</fullName>
        <shortName evidence="7">6PGL</shortName>
        <ecNumber evidence="5 7">3.1.1.31</ecNumber>
    </recommendedName>
</protein>
<evidence type="ECO:0000256" key="7">
    <source>
        <dbReference type="RuleBase" id="RU365095"/>
    </source>
</evidence>
<dbReference type="SUPFAM" id="SSF100950">
    <property type="entry name" value="NagB/RpiA/CoA transferase-like"/>
    <property type="match status" value="1"/>
</dbReference>
<proteinExistence type="inferred from homology"/>
<dbReference type="PANTHER" id="PTHR11054">
    <property type="entry name" value="6-PHOSPHOGLUCONOLACTONASE"/>
    <property type="match status" value="1"/>
</dbReference>
<dbReference type="InterPro" id="IPR006148">
    <property type="entry name" value="Glc/Gal-6P_isomerase"/>
</dbReference>
<dbReference type="OrthoDB" id="9810967at2"/>
<reference evidence="9 10" key="1">
    <citation type="submission" date="2016-10" db="EMBL/GenBank/DDBJ databases">
        <authorList>
            <person name="de Groot N.N."/>
        </authorList>
    </citation>
    <scope>NUCLEOTIDE SEQUENCE [LARGE SCALE GENOMIC DNA]</scope>
    <source>
        <strain evidence="9 10">ASO4-2</strain>
    </source>
</reference>
<name>A0A1G6EQT8_9BACT</name>
<evidence type="ECO:0000256" key="2">
    <source>
        <dbReference type="ARBA" id="ARBA00002681"/>
    </source>
</evidence>
<sequence length="248" mass="27056">MISAANVHDFQESDQAVAHAAGLVASTLSSMTGSRITMALSGGSSAANLFDVLAEQSAANVPWERVVICWVDDRFVPPDHSESNYGLARDRLLTKLPIRSDQIYPMPTSSSSPEQGAQDYEQTLRRLFDAPSELPDNGDASCWFPRFDLLLLGMGPDGHIASLFPGKPALEERTRWVTGVPDPGMEPMIPRITLTLPVLEHARHVIALVTGAKKQKAFQEALTDPDSTLPAARFAPQGRISWTTCFRD</sequence>
<dbReference type="EC" id="3.1.1.31" evidence="5 7"/>
<dbReference type="STRING" id="617002.SAMN05660653_03053"/>
<dbReference type="Pfam" id="PF01182">
    <property type="entry name" value="Glucosamine_iso"/>
    <property type="match status" value="1"/>
</dbReference>
<evidence type="ECO:0000256" key="1">
    <source>
        <dbReference type="ARBA" id="ARBA00000832"/>
    </source>
</evidence>
<dbReference type="Proteomes" id="UP000198771">
    <property type="component" value="Unassembled WGS sequence"/>
</dbReference>
<accession>A0A1G6EQT8</accession>
<dbReference type="InterPro" id="IPR039104">
    <property type="entry name" value="6PGL"/>
</dbReference>
<dbReference type="CDD" id="cd01400">
    <property type="entry name" value="6PGL"/>
    <property type="match status" value="1"/>
</dbReference>
<evidence type="ECO:0000259" key="8">
    <source>
        <dbReference type="Pfam" id="PF01182"/>
    </source>
</evidence>
<comment type="catalytic activity">
    <reaction evidence="1 7">
        <text>6-phospho-D-glucono-1,5-lactone + H2O = 6-phospho-D-gluconate + H(+)</text>
        <dbReference type="Rhea" id="RHEA:12556"/>
        <dbReference type="ChEBI" id="CHEBI:15377"/>
        <dbReference type="ChEBI" id="CHEBI:15378"/>
        <dbReference type="ChEBI" id="CHEBI:57955"/>
        <dbReference type="ChEBI" id="CHEBI:58759"/>
        <dbReference type="EC" id="3.1.1.31"/>
    </reaction>
</comment>
<dbReference type="RefSeq" id="WP_161946368.1">
    <property type="nucleotide sequence ID" value="NZ_FMXO01000021.1"/>
</dbReference>
<gene>
    <name evidence="7" type="primary">pgl</name>
    <name evidence="9" type="ORF">SAMN05660653_03053</name>
</gene>
<dbReference type="InterPro" id="IPR037171">
    <property type="entry name" value="NagB/RpiA_transferase-like"/>
</dbReference>
<keyword evidence="10" id="KW-1185">Reference proteome</keyword>
<dbReference type="PANTHER" id="PTHR11054:SF0">
    <property type="entry name" value="6-PHOSPHOGLUCONOLACTONASE"/>
    <property type="match status" value="1"/>
</dbReference>
<dbReference type="NCBIfam" id="TIGR01198">
    <property type="entry name" value="pgl"/>
    <property type="match status" value="1"/>
</dbReference>
<organism evidence="9 10">
    <name type="scientific">Desulfonatronum thiosulfatophilum</name>
    <dbReference type="NCBI Taxonomy" id="617002"/>
    <lineage>
        <taxon>Bacteria</taxon>
        <taxon>Pseudomonadati</taxon>
        <taxon>Thermodesulfobacteriota</taxon>
        <taxon>Desulfovibrionia</taxon>
        <taxon>Desulfovibrionales</taxon>
        <taxon>Desulfonatronaceae</taxon>
        <taxon>Desulfonatronum</taxon>
    </lineage>
</organism>
<dbReference type="AlphaFoldDB" id="A0A1G6EQT8"/>
<dbReference type="UniPathway" id="UPA00115">
    <property type="reaction ID" value="UER00409"/>
</dbReference>
<evidence type="ECO:0000313" key="10">
    <source>
        <dbReference type="Proteomes" id="UP000198771"/>
    </source>
</evidence>
<comment type="function">
    <text evidence="2 7">Hydrolysis of 6-phosphogluconolactone to 6-phosphogluconate.</text>
</comment>
<comment type="pathway">
    <text evidence="3 7">Carbohydrate degradation; pentose phosphate pathway; D-ribulose 5-phosphate from D-glucose 6-phosphate (oxidative stage): step 2/3.</text>
</comment>
<dbReference type="GO" id="GO:0005975">
    <property type="term" value="P:carbohydrate metabolic process"/>
    <property type="evidence" value="ECO:0007669"/>
    <property type="project" value="UniProtKB-UniRule"/>
</dbReference>
<comment type="similarity">
    <text evidence="4 7">Belongs to the glucosamine/galactosamine-6-phosphate isomerase family. 6-phosphogluconolactonase subfamily.</text>
</comment>
<feature type="domain" description="Glucosamine/galactosamine-6-phosphate isomerase" evidence="8">
    <location>
        <begin position="13"/>
        <end position="242"/>
    </location>
</feature>
<evidence type="ECO:0000313" key="9">
    <source>
        <dbReference type="EMBL" id="SDB59793.1"/>
    </source>
</evidence>
<dbReference type="Gene3D" id="3.40.50.1360">
    <property type="match status" value="1"/>
</dbReference>
<evidence type="ECO:0000256" key="4">
    <source>
        <dbReference type="ARBA" id="ARBA00010662"/>
    </source>
</evidence>
<keyword evidence="7" id="KW-0378">Hydrolase</keyword>
<evidence type="ECO:0000256" key="6">
    <source>
        <dbReference type="ARBA" id="ARBA00020337"/>
    </source>
</evidence>
<evidence type="ECO:0000256" key="3">
    <source>
        <dbReference type="ARBA" id="ARBA00004961"/>
    </source>
</evidence>
<dbReference type="EMBL" id="FMXO01000021">
    <property type="protein sequence ID" value="SDB59793.1"/>
    <property type="molecule type" value="Genomic_DNA"/>
</dbReference>
<dbReference type="GO" id="GO:0006098">
    <property type="term" value="P:pentose-phosphate shunt"/>
    <property type="evidence" value="ECO:0007669"/>
    <property type="project" value="UniProtKB-UniPathway"/>
</dbReference>
<evidence type="ECO:0000256" key="5">
    <source>
        <dbReference type="ARBA" id="ARBA00013198"/>
    </source>
</evidence>
<dbReference type="GO" id="GO:0017057">
    <property type="term" value="F:6-phosphogluconolactonase activity"/>
    <property type="evidence" value="ECO:0007669"/>
    <property type="project" value="UniProtKB-UniRule"/>
</dbReference>